<dbReference type="Proteomes" id="UP001055811">
    <property type="component" value="Linkage Group LG03"/>
</dbReference>
<accession>A0ACB9FA19</accession>
<evidence type="ECO:0000313" key="1">
    <source>
        <dbReference type="EMBL" id="KAI3767987.1"/>
    </source>
</evidence>
<gene>
    <name evidence="1" type="ORF">L2E82_18416</name>
</gene>
<dbReference type="EMBL" id="CM042011">
    <property type="protein sequence ID" value="KAI3767987.1"/>
    <property type="molecule type" value="Genomic_DNA"/>
</dbReference>
<sequence length="259" mass="29887">MDIFDIHSVKVEKANAMQRYRRFRKIAKLFRLVELFLAVVLLSWISTRLPFVVRIFGEYFRQLISIIVSPLFIFLVGNVIVLTLVVKSGHLAGIPSTVDNAGTDLYDDIVNNVTEDVPPVLKHEEIVYQDKRIISEVNSKPITSYYCNENEIKAGESMKKPLANSVPDLDPKIYRRSQSENLMKTEPNLESDKFYVKLKRSETEIGRRKLDTPAEEEAADNIVDELSNEEFQKRIEGFIARQVRFHQEEKLAIVPQNLM</sequence>
<reference evidence="2" key="1">
    <citation type="journal article" date="2022" name="Mol. Ecol. Resour.">
        <title>The genomes of chicory, endive, great burdock and yacon provide insights into Asteraceae palaeo-polyploidization history and plant inulin production.</title>
        <authorList>
            <person name="Fan W."/>
            <person name="Wang S."/>
            <person name="Wang H."/>
            <person name="Wang A."/>
            <person name="Jiang F."/>
            <person name="Liu H."/>
            <person name="Zhao H."/>
            <person name="Xu D."/>
            <person name="Zhang Y."/>
        </authorList>
    </citation>
    <scope>NUCLEOTIDE SEQUENCE [LARGE SCALE GENOMIC DNA]</scope>
    <source>
        <strain evidence="2">cv. Punajuju</strain>
    </source>
</reference>
<name>A0ACB9FA19_CICIN</name>
<protein>
    <submittedName>
        <fullName evidence="1">Uncharacterized protein</fullName>
    </submittedName>
</protein>
<keyword evidence="2" id="KW-1185">Reference proteome</keyword>
<organism evidence="1 2">
    <name type="scientific">Cichorium intybus</name>
    <name type="common">Chicory</name>
    <dbReference type="NCBI Taxonomy" id="13427"/>
    <lineage>
        <taxon>Eukaryota</taxon>
        <taxon>Viridiplantae</taxon>
        <taxon>Streptophyta</taxon>
        <taxon>Embryophyta</taxon>
        <taxon>Tracheophyta</taxon>
        <taxon>Spermatophyta</taxon>
        <taxon>Magnoliopsida</taxon>
        <taxon>eudicotyledons</taxon>
        <taxon>Gunneridae</taxon>
        <taxon>Pentapetalae</taxon>
        <taxon>asterids</taxon>
        <taxon>campanulids</taxon>
        <taxon>Asterales</taxon>
        <taxon>Asteraceae</taxon>
        <taxon>Cichorioideae</taxon>
        <taxon>Cichorieae</taxon>
        <taxon>Cichoriinae</taxon>
        <taxon>Cichorium</taxon>
    </lineage>
</organism>
<comment type="caution">
    <text evidence="1">The sequence shown here is derived from an EMBL/GenBank/DDBJ whole genome shotgun (WGS) entry which is preliminary data.</text>
</comment>
<proteinExistence type="predicted"/>
<evidence type="ECO:0000313" key="2">
    <source>
        <dbReference type="Proteomes" id="UP001055811"/>
    </source>
</evidence>
<reference evidence="1 2" key="2">
    <citation type="journal article" date="2022" name="Mol. Ecol. Resour.">
        <title>The genomes of chicory, endive, great burdock and yacon provide insights into Asteraceae paleo-polyploidization history and plant inulin production.</title>
        <authorList>
            <person name="Fan W."/>
            <person name="Wang S."/>
            <person name="Wang H."/>
            <person name="Wang A."/>
            <person name="Jiang F."/>
            <person name="Liu H."/>
            <person name="Zhao H."/>
            <person name="Xu D."/>
            <person name="Zhang Y."/>
        </authorList>
    </citation>
    <scope>NUCLEOTIDE SEQUENCE [LARGE SCALE GENOMIC DNA]</scope>
    <source>
        <strain evidence="2">cv. Punajuju</strain>
        <tissue evidence="1">Leaves</tissue>
    </source>
</reference>